<protein>
    <submittedName>
        <fullName evidence="1">Uncharacterized protein</fullName>
    </submittedName>
</protein>
<reference evidence="1 2" key="1">
    <citation type="submission" date="2013-11" db="EMBL/GenBank/DDBJ databases">
        <title>The Genome Sequence of Phytophthora parasitica P1569.</title>
        <authorList>
            <consortium name="The Broad Institute Genomics Platform"/>
            <person name="Russ C."/>
            <person name="Tyler B."/>
            <person name="Panabieres F."/>
            <person name="Shan W."/>
            <person name="Tripathy S."/>
            <person name="Grunwald N."/>
            <person name="Machado M."/>
            <person name="Johnson C.S."/>
            <person name="Arredondo F."/>
            <person name="Hong C."/>
            <person name="Coffey M."/>
            <person name="Young S.K."/>
            <person name="Zeng Q."/>
            <person name="Gargeya S."/>
            <person name="Fitzgerald M."/>
            <person name="Abouelleil A."/>
            <person name="Alvarado L."/>
            <person name="Chapman S.B."/>
            <person name="Gainer-Dewar J."/>
            <person name="Goldberg J."/>
            <person name="Griggs A."/>
            <person name="Gujja S."/>
            <person name="Hansen M."/>
            <person name="Howarth C."/>
            <person name="Imamovic A."/>
            <person name="Ireland A."/>
            <person name="Larimer J."/>
            <person name="McCowan C."/>
            <person name="Murphy C."/>
            <person name="Pearson M."/>
            <person name="Poon T.W."/>
            <person name="Priest M."/>
            <person name="Roberts A."/>
            <person name="Saif S."/>
            <person name="Shea T."/>
            <person name="Sykes S."/>
            <person name="Wortman J."/>
            <person name="Nusbaum C."/>
            <person name="Birren B."/>
        </authorList>
    </citation>
    <scope>NUCLEOTIDE SEQUENCE [LARGE SCALE GENOMIC DNA]</scope>
    <source>
        <strain evidence="1 2">P1569</strain>
    </source>
</reference>
<organism evidence="1 2">
    <name type="scientific">Phytophthora nicotianae P1569</name>
    <dbReference type="NCBI Taxonomy" id="1317065"/>
    <lineage>
        <taxon>Eukaryota</taxon>
        <taxon>Sar</taxon>
        <taxon>Stramenopiles</taxon>
        <taxon>Oomycota</taxon>
        <taxon>Peronosporomycetes</taxon>
        <taxon>Peronosporales</taxon>
        <taxon>Peronosporaceae</taxon>
        <taxon>Phytophthora</taxon>
    </lineage>
</organism>
<gene>
    <name evidence="1" type="ORF">F443_19322</name>
</gene>
<comment type="caution">
    <text evidence="1">The sequence shown here is derived from an EMBL/GenBank/DDBJ whole genome shotgun (WGS) entry which is preliminary data.</text>
</comment>
<dbReference type="AlphaFoldDB" id="V9E743"/>
<dbReference type="HOGENOM" id="CLU_1528151_0_0_1"/>
<name>V9E743_PHYNI</name>
<evidence type="ECO:0000313" key="2">
    <source>
        <dbReference type="Proteomes" id="UP000018721"/>
    </source>
</evidence>
<proteinExistence type="predicted"/>
<dbReference type="eggNOG" id="ENOG502S2X3">
    <property type="taxonomic scope" value="Eukaryota"/>
</dbReference>
<dbReference type="EMBL" id="ANIZ01003350">
    <property type="protein sequence ID" value="ETI34117.1"/>
    <property type="molecule type" value="Genomic_DNA"/>
</dbReference>
<evidence type="ECO:0000313" key="1">
    <source>
        <dbReference type="EMBL" id="ETI34117.1"/>
    </source>
</evidence>
<sequence length="176" mass="20644">METPYMYHVEDEGLIVLSKVMEITWDIEIYVLWYMEVGIIDKQKRCPSCGSPMKSSVPRKLWRCSRRVKHANGKKNPLACLHALFLTRTNLSCIARTKIMSDMFATYVCERGNKQHTLENNRFLLSMQYTHSWVNHSLNFVDPFCWDTYIHHRGAVGGRIKRLKKSMCGKTNWILI</sequence>
<accession>V9E743</accession>
<dbReference type="Proteomes" id="UP000018721">
    <property type="component" value="Unassembled WGS sequence"/>
</dbReference>
<keyword evidence="2" id="KW-1185">Reference proteome</keyword>